<proteinExistence type="inferred from homology"/>
<feature type="compositionally biased region" description="Acidic residues" evidence="9">
    <location>
        <begin position="539"/>
        <end position="550"/>
    </location>
</feature>
<reference evidence="11 12" key="1">
    <citation type="submission" date="2020-03" db="EMBL/GenBank/DDBJ databases">
        <title>Draft Genome Sequence of Cudoniella acicularis.</title>
        <authorList>
            <person name="Buettner E."/>
            <person name="Kellner H."/>
        </authorList>
    </citation>
    <scope>NUCLEOTIDE SEQUENCE [LARGE SCALE GENOMIC DNA]</scope>
    <source>
        <strain evidence="11 12">DSM 108380</strain>
    </source>
</reference>
<accession>A0A8H4W3Z7</accession>
<feature type="compositionally biased region" description="Acidic residues" evidence="9">
    <location>
        <begin position="492"/>
        <end position="509"/>
    </location>
</feature>
<dbReference type="Gene3D" id="1.10.246.90">
    <property type="entry name" value="Nop domain"/>
    <property type="match status" value="1"/>
</dbReference>
<dbReference type="SMART" id="SM00931">
    <property type="entry name" value="NOSIC"/>
    <property type="match status" value="1"/>
</dbReference>
<dbReference type="InterPro" id="IPR036070">
    <property type="entry name" value="Nop_dom_sf"/>
</dbReference>
<organism evidence="11 12">
    <name type="scientific">Cudoniella acicularis</name>
    <dbReference type="NCBI Taxonomy" id="354080"/>
    <lineage>
        <taxon>Eukaryota</taxon>
        <taxon>Fungi</taxon>
        <taxon>Dikarya</taxon>
        <taxon>Ascomycota</taxon>
        <taxon>Pezizomycotina</taxon>
        <taxon>Leotiomycetes</taxon>
        <taxon>Helotiales</taxon>
        <taxon>Tricladiaceae</taxon>
        <taxon>Cudoniella</taxon>
    </lineage>
</organism>
<keyword evidence="4" id="KW-0690">Ribosome biogenesis</keyword>
<dbReference type="GO" id="GO:0031428">
    <property type="term" value="C:box C/D methylation guide snoRNP complex"/>
    <property type="evidence" value="ECO:0007669"/>
    <property type="project" value="InterPro"/>
</dbReference>
<dbReference type="PROSITE" id="PS51358">
    <property type="entry name" value="NOP"/>
    <property type="match status" value="1"/>
</dbReference>
<evidence type="ECO:0000256" key="5">
    <source>
        <dbReference type="ARBA" id="ARBA00022552"/>
    </source>
</evidence>
<gene>
    <name evidence="11" type="ORF">G7Y89_g5436</name>
</gene>
<evidence type="ECO:0000256" key="8">
    <source>
        <dbReference type="ARBA" id="ARBA00024837"/>
    </source>
</evidence>
<evidence type="ECO:0000256" key="1">
    <source>
        <dbReference type="ARBA" id="ARBA00004604"/>
    </source>
</evidence>
<dbReference type="InterPro" id="IPR042239">
    <property type="entry name" value="Nop_C"/>
</dbReference>
<evidence type="ECO:0000256" key="4">
    <source>
        <dbReference type="ARBA" id="ARBA00022517"/>
    </source>
</evidence>
<dbReference type="FunFam" id="1.10.246.90:FF:000003">
    <property type="entry name" value="Nucleolar protein 58"/>
    <property type="match status" value="1"/>
</dbReference>
<dbReference type="InterPro" id="IPR045056">
    <property type="entry name" value="Nop56/Nop58"/>
</dbReference>
<keyword evidence="6" id="KW-0539">Nucleus</keyword>
<dbReference type="PANTHER" id="PTHR10894">
    <property type="entry name" value="NUCLEOLAR PROTEIN 5 NUCLEOLAR PROTEIN NOP5 NOP58"/>
    <property type="match status" value="1"/>
</dbReference>
<dbReference type="Pfam" id="PF08156">
    <property type="entry name" value="NOP5NT"/>
    <property type="match status" value="1"/>
</dbReference>
<evidence type="ECO:0000256" key="9">
    <source>
        <dbReference type="SAM" id="MobiDB-lite"/>
    </source>
</evidence>
<comment type="subcellular location">
    <subcellularLocation>
        <location evidence="1">Nucleus</location>
        <location evidence="1">Nucleolus</location>
    </subcellularLocation>
</comment>
<dbReference type="GO" id="GO:0006364">
    <property type="term" value="P:rRNA processing"/>
    <property type="evidence" value="ECO:0007669"/>
    <property type="project" value="UniProtKB-KW"/>
</dbReference>
<dbReference type="OrthoDB" id="6780543at2759"/>
<feature type="region of interest" description="Disordered" evidence="9">
    <location>
        <begin position="491"/>
        <end position="672"/>
    </location>
</feature>
<dbReference type="InterPro" id="IPR012974">
    <property type="entry name" value="NOP58/56_N"/>
</dbReference>
<name>A0A8H4W3Z7_9HELO</name>
<dbReference type="EMBL" id="JAAMPI010000326">
    <property type="protein sequence ID" value="KAF4632681.1"/>
    <property type="molecule type" value="Genomic_DNA"/>
</dbReference>
<evidence type="ECO:0000313" key="11">
    <source>
        <dbReference type="EMBL" id="KAF4632681.1"/>
    </source>
</evidence>
<keyword evidence="7" id="KW-0687">Ribonucleoprotein</keyword>
<evidence type="ECO:0000256" key="7">
    <source>
        <dbReference type="ARBA" id="ARBA00023274"/>
    </source>
</evidence>
<dbReference type="GO" id="GO:0030515">
    <property type="term" value="F:snoRNA binding"/>
    <property type="evidence" value="ECO:0007669"/>
    <property type="project" value="InterPro"/>
</dbReference>
<evidence type="ECO:0000256" key="2">
    <source>
        <dbReference type="ARBA" id="ARBA00009211"/>
    </source>
</evidence>
<keyword evidence="12" id="KW-1185">Reference proteome</keyword>
<evidence type="ECO:0000256" key="6">
    <source>
        <dbReference type="ARBA" id="ARBA00023242"/>
    </source>
</evidence>
<dbReference type="Gene3D" id="1.10.287.4070">
    <property type="match status" value="1"/>
</dbReference>
<dbReference type="Proteomes" id="UP000566819">
    <property type="component" value="Unassembled WGS sequence"/>
</dbReference>
<feature type="compositionally biased region" description="Basic and acidic residues" evidence="9">
    <location>
        <begin position="551"/>
        <end position="599"/>
    </location>
</feature>
<dbReference type="InterPro" id="IPR002687">
    <property type="entry name" value="Nop_dom"/>
</dbReference>
<dbReference type="InterPro" id="IPR012976">
    <property type="entry name" value="NOSIC"/>
</dbReference>
<dbReference type="SUPFAM" id="SSF89124">
    <property type="entry name" value="Nop domain"/>
    <property type="match status" value="1"/>
</dbReference>
<dbReference type="FunFam" id="1.10.287.4070:FF:000001">
    <property type="entry name" value="Probable Nucleolar protein 58"/>
    <property type="match status" value="1"/>
</dbReference>
<comment type="similarity">
    <text evidence="2">Belongs to the NOP5/NOP56 family.</text>
</comment>
<comment type="function">
    <text evidence="8">Required for pre-18S rRNA processing. May bind microtubules.</text>
</comment>
<evidence type="ECO:0000259" key="10">
    <source>
        <dbReference type="PROSITE" id="PS51358"/>
    </source>
</evidence>
<protein>
    <recommendedName>
        <fullName evidence="3">Nucleolar protein 58</fullName>
    </recommendedName>
</protein>
<sequence length="672" mass="73143">MGLFVLSETSAGFALFKADKKALKKNDFSAEVETAEGINGLLKLKHFEKFDSAATALEEVAALVEGKVSPMLAKLLDTLKDEKKASLAVADPKLGQAINKLPGLTLTPISDSTTNDLYRAIRDHLPSLIPGLLPENISTMSLGLSHSLSRHKLKFSPDKVDTMIVQAIALLDDLDKELNTYAMRVKEWYGWHFPEMGRIINDNLAYARIILKVGMRTNTSATDLTDILPEEIETAVKAAAEVSMGTEITEEDLDNIQLLAEQVVGFTEYRQQLSSYLSARMQAIAPNLTELVGELVGARLIAHAGSLMNLAKSPASTIQILGAEKALFRALKTKHDTPKYGLIYHASLVGQATGKNKGKIARMLAAKAAIGLRVDALSDWSAQGEGKGDEVEDEERSLLGVTSRGKIERHLRLLEGKPLIPRGVAVGPNGKAVTPGKWEVKEARKYNADADGLAGDEPATIEPVMEKKVKKEKKIKEEKKPVVKEVKKLIEEVSEDESSDEDEGDEEMADASAELGLPAPSLHGTKAKPVANKTNGAADESDSDSDESDAAESKKAKKLAKEEKKKQKEAKRAAKEEKKAKKAVKETAKAEDPDVKRAELAGLSLKKYKKKVTEGKITVDSDGTPVLSKKKEKKSKKSEAQDVPSEATNSKKRKLEDDTEKSEKKKKKKSKA</sequence>
<comment type="caution">
    <text evidence="11">The sequence shown here is derived from an EMBL/GenBank/DDBJ whole genome shotgun (WGS) entry which is preliminary data.</text>
</comment>
<dbReference type="AlphaFoldDB" id="A0A8H4W3Z7"/>
<evidence type="ECO:0000313" key="12">
    <source>
        <dbReference type="Proteomes" id="UP000566819"/>
    </source>
</evidence>
<evidence type="ECO:0000256" key="3">
    <source>
        <dbReference type="ARBA" id="ARBA00020379"/>
    </source>
</evidence>
<dbReference type="PANTHER" id="PTHR10894:SF1">
    <property type="entry name" value="NUCLEOLAR PROTEIN 58"/>
    <property type="match status" value="1"/>
</dbReference>
<dbReference type="GO" id="GO:0032040">
    <property type="term" value="C:small-subunit processome"/>
    <property type="evidence" value="ECO:0007669"/>
    <property type="project" value="InterPro"/>
</dbReference>
<dbReference type="Pfam" id="PF01798">
    <property type="entry name" value="Nop"/>
    <property type="match status" value="1"/>
</dbReference>
<keyword evidence="5" id="KW-0698">rRNA processing</keyword>
<feature type="domain" description="Nop" evidence="10">
    <location>
        <begin position="284"/>
        <end position="416"/>
    </location>
</feature>